<keyword evidence="3" id="KW-1185">Reference proteome</keyword>
<evidence type="ECO:0000313" key="3">
    <source>
        <dbReference type="Proteomes" id="UP001151760"/>
    </source>
</evidence>
<sequence>MVEDKALKEEVKCRIMEMEPDIENMTFSEYLEYKAAKERQLWEDVRSRRRTENMKRMRHDIVQDSNWEQDDDSKED</sequence>
<proteinExistence type="predicted"/>
<accession>A0ABQ5F6T6</accession>
<feature type="compositionally biased region" description="Acidic residues" evidence="1">
    <location>
        <begin position="67"/>
        <end position="76"/>
    </location>
</feature>
<reference evidence="2" key="1">
    <citation type="journal article" date="2022" name="Int. J. Mol. Sci.">
        <title>Draft Genome of Tanacetum Coccineum: Genomic Comparison of Closely Related Tanacetum-Family Plants.</title>
        <authorList>
            <person name="Yamashiro T."/>
            <person name="Shiraishi A."/>
            <person name="Nakayama K."/>
            <person name="Satake H."/>
        </authorList>
    </citation>
    <scope>NUCLEOTIDE SEQUENCE</scope>
</reference>
<dbReference type="EMBL" id="BQNB010017019">
    <property type="protein sequence ID" value="GJT58437.1"/>
    <property type="molecule type" value="Genomic_DNA"/>
</dbReference>
<reference evidence="2" key="2">
    <citation type="submission" date="2022-01" db="EMBL/GenBank/DDBJ databases">
        <authorList>
            <person name="Yamashiro T."/>
            <person name="Shiraishi A."/>
            <person name="Satake H."/>
            <person name="Nakayama K."/>
        </authorList>
    </citation>
    <scope>NUCLEOTIDE SEQUENCE</scope>
</reference>
<organism evidence="2 3">
    <name type="scientific">Tanacetum coccineum</name>
    <dbReference type="NCBI Taxonomy" id="301880"/>
    <lineage>
        <taxon>Eukaryota</taxon>
        <taxon>Viridiplantae</taxon>
        <taxon>Streptophyta</taxon>
        <taxon>Embryophyta</taxon>
        <taxon>Tracheophyta</taxon>
        <taxon>Spermatophyta</taxon>
        <taxon>Magnoliopsida</taxon>
        <taxon>eudicotyledons</taxon>
        <taxon>Gunneridae</taxon>
        <taxon>Pentapetalae</taxon>
        <taxon>asterids</taxon>
        <taxon>campanulids</taxon>
        <taxon>Asterales</taxon>
        <taxon>Asteraceae</taxon>
        <taxon>Asteroideae</taxon>
        <taxon>Anthemideae</taxon>
        <taxon>Anthemidinae</taxon>
        <taxon>Tanacetum</taxon>
    </lineage>
</organism>
<comment type="caution">
    <text evidence="2">The sequence shown here is derived from an EMBL/GenBank/DDBJ whole genome shotgun (WGS) entry which is preliminary data.</text>
</comment>
<protein>
    <submittedName>
        <fullName evidence="2">Uncharacterized protein</fullName>
    </submittedName>
</protein>
<name>A0ABQ5F6T6_9ASTR</name>
<feature type="region of interest" description="Disordered" evidence="1">
    <location>
        <begin position="56"/>
        <end position="76"/>
    </location>
</feature>
<gene>
    <name evidence="2" type="ORF">Tco_1001970</name>
</gene>
<evidence type="ECO:0000256" key="1">
    <source>
        <dbReference type="SAM" id="MobiDB-lite"/>
    </source>
</evidence>
<dbReference type="Proteomes" id="UP001151760">
    <property type="component" value="Unassembled WGS sequence"/>
</dbReference>
<evidence type="ECO:0000313" key="2">
    <source>
        <dbReference type="EMBL" id="GJT58437.1"/>
    </source>
</evidence>